<keyword evidence="6" id="KW-0175">Coiled coil</keyword>
<organism evidence="8 9">
    <name type="scientific">Aegilops tauschii subsp. strangulata</name>
    <name type="common">Goatgrass</name>
    <dbReference type="NCBI Taxonomy" id="200361"/>
    <lineage>
        <taxon>Eukaryota</taxon>
        <taxon>Viridiplantae</taxon>
        <taxon>Streptophyta</taxon>
        <taxon>Embryophyta</taxon>
        <taxon>Tracheophyta</taxon>
        <taxon>Spermatophyta</taxon>
        <taxon>Magnoliopsida</taxon>
        <taxon>Liliopsida</taxon>
        <taxon>Poales</taxon>
        <taxon>Poaceae</taxon>
        <taxon>BOP clade</taxon>
        <taxon>Pooideae</taxon>
        <taxon>Triticodae</taxon>
        <taxon>Triticeae</taxon>
        <taxon>Triticinae</taxon>
        <taxon>Aegilops</taxon>
    </lineage>
</organism>
<dbReference type="SUPFAM" id="SSF55455">
    <property type="entry name" value="SRF-like"/>
    <property type="match status" value="1"/>
</dbReference>
<evidence type="ECO:0000256" key="6">
    <source>
        <dbReference type="SAM" id="Coils"/>
    </source>
</evidence>
<dbReference type="STRING" id="200361.A0A453ECQ2"/>
<evidence type="ECO:0000256" key="2">
    <source>
        <dbReference type="ARBA" id="ARBA00023015"/>
    </source>
</evidence>
<comment type="subcellular location">
    <subcellularLocation>
        <location evidence="1">Nucleus</location>
    </subcellularLocation>
</comment>
<keyword evidence="5" id="KW-0539">Nucleus</keyword>
<dbReference type="GO" id="GO:0000981">
    <property type="term" value="F:DNA-binding transcription factor activity, RNA polymerase II-specific"/>
    <property type="evidence" value="ECO:0007669"/>
    <property type="project" value="InterPro"/>
</dbReference>
<dbReference type="AlphaFoldDB" id="A0A453ECQ2"/>
<reference evidence="9" key="2">
    <citation type="journal article" date="2017" name="Nat. Plants">
        <title>The Aegilops tauschii genome reveals multiple impacts of transposons.</title>
        <authorList>
            <person name="Zhao G."/>
            <person name="Zou C."/>
            <person name="Li K."/>
            <person name="Wang K."/>
            <person name="Li T."/>
            <person name="Gao L."/>
            <person name="Zhang X."/>
            <person name="Wang H."/>
            <person name="Yang Z."/>
            <person name="Liu X."/>
            <person name="Jiang W."/>
            <person name="Mao L."/>
            <person name="Kong X."/>
            <person name="Jiao Y."/>
            <person name="Jia J."/>
        </authorList>
    </citation>
    <scope>NUCLEOTIDE SEQUENCE [LARGE SCALE GENOMIC DNA]</scope>
    <source>
        <strain evidence="9">cv. AL8/78</strain>
    </source>
</reference>
<dbReference type="SMART" id="SM00432">
    <property type="entry name" value="MADS"/>
    <property type="match status" value="1"/>
</dbReference>
<evidence type="ECO:0000256" key="4">
    <source>
        <dbReference type="ARBA" id="ARBA00023163"/>
    </source>
</evidence>
<evidence type="ECO:0000256" key="3">
    <source>
        <dbReference type="ARBA" id="ARBA00023125"/>
    </source>
</evidence>
<keyword evidence="9" id="KW-1185">Reference proteome</keyword>
<dbReference type="GO" id="GO:0045944">
    <property type="term" value="P:positive regulation of transcription by RNA polymerase II"/>
    <property type="evidence" value="ECO:0007669"/>
    <property type="project" value="InterPro"/>
</dbReference>
<dbReference type="GO" id="GO:0046983">
    <property type="term" value="F:protein dimerization activity"/>
    <property type="evidence" value="ECO:0007669"/>
    <property type="project" value="InterPro"/>
</dbReference>
<keyword evidence="2" id="KW-0805">Transcription regulation</keyword>
<keyword evidence="3" id="KW-0238">DNA-binding</keyword>
<dbReference type="EnsemblPlants" id="AET3Gv20297000.1">
    <property type="protein sequence ID" value="AET3Gv20297000.1"/>
    <property type="gene ID" value="AET3Gv20297000"/>
</dbReference>
<evidence type="ECO:0000313" key="8">
    <source>
        <dbReference type="EnsemblPlants" id="AET3Gv20297000.1"/>
    </source>
</evidence>
<dbReference type="InterPro" id="IPR050142">
    <property type="entry name" value="MADS-box/MEF2_TF"/>
</dbReference>
<feature type="coiled-coil region" evidence="6">
    <location>
        <begin position="100"/>
        <end position="127"/>
    </location>
</feature>
<dbReference type="Gene3D" id="3.40.1810.10">
    <property type="entry name" value="Transcription factor, MADS-box"/>
    <property type="match status" value="1"/>
</dbReference>
<dbReference type="PROSITE" id="PS50066">
    <property type="entry name" value="MADS_BOX_2"/>
    <property type="match status" value="1"/>
</dbReference>
<accession>A0A453ECQ2</accession>
<dbReference type="PRINTS" id="PR00404">
    <property type="entry name" value="MADSDOMAIN"/>
</dbReference>
<evidence type="ECO:0000256" key="5">
    <source>
        <dbReference type="ARBA" id="ARBA00023242"/>
    </source>
</evidence>
<proteinExistence type="predicted"/>
<keyword evidence="4" id="KW-0804">Transcription</keyword>
<dbReference type="GO" id="GO:0000987">
    <property type="term" value="F:cis-regulatory region sequence-specific DNA binding"/>
    <property type="evidence" value="ECO:0007669"/>
    <property type="project" value="InterPro"/>
</dbReference>
<dbReference type="InterPro" id="IPR036879">
    <property type="entry name" value="TF_MADSbox_sf"/>
</dbReference>
<dbReference type="Proteomes" id="UP000015105">
    <property type="component" value="Chromosome 3D"/>
</dbReference>
<dbReference type="Pfam" id="PF00319">
    <property type="entry name" value="SRF-TF"/>
    <property type="match status" value="1"/>
</dbReference>
<evidence type="ECO:0000313" key="9">
    <source>
        <dbReference type="Proteomes" id="UP000015105"/>
    </source>
</evidence>
<reference evidence="8" key="4">
    <citation type="submission" date="2019-03" db="UniProtKB">
        <authorList>
            <consortium name="EnsemblPlants"/>
        </authorList>
    </citation>
    <scope>IDENTIFICATION</scope>
</reference>
<dbReference type="InterPro" id="IPR033897">
    <property type="entry name" value="SRF-like_MADS-box"/>
</dbReference>
<name>A0A453ECQ2_AEGTS</name>
<evidence type="ECO:0000256" key="1">
    <source>
        <dbReference type="ARBA" id="ARBA00004123"/>
    </source>
</evidence>
<reference evidence="8" key="5">
    <citation type="journal article" date="2021" name="G3 (Bethesda)">
        <title>Aegilops tauschii genome assembly Aet v5.0 features greater sequence contiguity and improved annotation.</title>
        <authorList>
            <person name="Wang L."/>
            <person name="Zhu T."/>
            <person name="Rodriguez J.C."/>
            <person name="Deal K.R."/>
            <person name="Dubcovsky J."/>
            <person name="McGuire P.E."/>
            <person name="Lux T."/>
            <person name="Spannagl M."/>
            <person name="Mayer K.F.X."/>
            <person name="Baldrich P."/>
            <person name="Meyers B.C."/>
            <person name="Huo N."/>
            <person name="Gu Y.Q."/>
            <person name="Zhou H."/>
            <person name="Devos K.M."/>
            <person name="Bennetzen J.L."/>
            <person name="Unver T."/>
            <person name="Budak H."/>
            <person name="Gulick P.J."/>
            <person name="Galiba G."/>
            <person name="Kalapos B."/>
            <person name="Nelson D.R."/>
            <person name="Li P."/>
            <person name="You F.M."/>
            <person name="Luo M.C."/>
            <person name="Dvorak J."/>
        </authorList>
    </citation>
    <scope>NUCLEOTIDE SEQUENCE [LARGE SCALE GENOMIC DNA]</scope>
    <source>
        <strain evidence="8">cv. AL8/78</strain>
    </source>
</reference>
<evidence type="ECO:0000259" key="7">
    <source>
        <dbReference type="PROSITE" id="PS50066"/>
    </source>
</evidence>
<reference evidence="9" key="1">
    <citation type="journal article" date="2014" name="Science">
        <title>Ancient hybridizations among the ancestral genomes of bread wheat.</title>
        <authorList>
            <consortium name="International Wheat Genome Sequencing Consortium,"/>
            <person name="Marcussen T."/>
            <person name="Sandve S.R."/>
            <person name="Heier L."/>
            <person name="Spannagl M."/>
            <person name="Pfeifer M."/>
            <person name="Jakobsen K.S."/>
            <person name="Wulff B.B."/>
            <person name="Steuernagel B."/>
            <person name="Mayer K.F."/>
            <person name="Olsen O.A."/>
        </authorList>
    </citation>
    <scope>NUCLEOTIDE SEQUENCE [LARGE SCALE GENOMIC DNA]</scope>
    <source>
        <strain evidence="9">cv. AL8/78</strain>
    </source>
</reference>
<sequence>PSSSSQRPASTSMARKKVAIEYIASDPTRKATARKRDMGIKKKAGELSVLCGVDTCYIMYREGGASPPEVYPSVPEAMRVIDRFRSMPELDQCKKKMDGEDYVRERIAKIQEQLRRAQRDNRQLETTLLLHDTLVGRRQGLAGVAIEQLVSLGWMAESYVKKVSDCIAYRNMQQQQHAGVQAEPPHYGATVADMEAPPHQQL</sequence>
<feature type="domain" description="MADS-box" evidence="7">
    <location>
        <begin position="13"/>
        <end position="64"/>
    </location>
</feature>
<dbReference type="Gramene" id="AET3Gv20297000.1">
    <property type="protein sequence ID" value="AET3Gv20297000.1"/>
    <property type="gene ID" value="AET3Gv20297000"/>
</dbReference>
<dbReference type="GO" id="GO:0005634">
    <property type="term" value="C:nucleus"/>
    <property type="evidence" value="ECO:0007669"/>
    <property type="project" value="UniProtKB-SubCell"/>
</dbReference>
<reference evidence="8" key="3">
    <citation type="journal article" date="2017" name="Nature">
        <title>Genome sequence of the progenitor of the wheat D genome Aegilops tauschii.</title>
        <authorList>
            <person name="Luo M.C."/>
            <person name="Gu Y.Q."/>
            <person name="Puiu D."/>
            <person name="Wang H."/>
            <person name="Twardziok S.O."/>
            <person name="Deal K.R."/>
            <person name="Huo N."/>
            <person name="Zhu T."/>
            <person name="Wang L."/>
            <person name="Wang Y."/>
            <person name="McGuire P.E."/>
            <person name="Liu S."/>
            <person name="Long H."/>
            <person name="Ramasamy R.K."/>
            <person name="Rodriguez J.C."/>
            <person name="Van S.L."/>
            <person name="Yuan L."/>
            <person name="Wang Z."/>
            <person name="Xia Z."/>
            <person name="Xiao L."/>
            <person name="Anderson O.D."/>
            <person name="Ouyang S."/>
            <person name="Liang Y."/>
            <person name="Zimin A.V."/>
            <person name="Pertea G."/>
            <person name="Qi P."/>
            <person name="Bennetzen J.L."/>
            <person name="Dai X."/>
            <person name="Dawson M.W."/>
            <person name="Muller H.G."/>
            <person name="Kugler K."/>
            <person name="Rivarola-Duarte L."/>
            <person name="Spannagl M."/>
            <person name="Mayer K.F.X."/>
            <person name="Lu F.H."/>
            <person name="Bevan M.W."/>
            <person name="Leroy P."/>
            <person name="Li P."/>
            <person name="You F.M."/>
            <person name="Sun Q."/>
            <person name="Liu Z."/>
            <person name="Lyons E."/>
            <person name="Wicker T."/>
            <person name="Salzberg S.L."/>
            <person name="Devos K.M."/>
            <person name="Dvorak J."/>
        </authorList>
    </citation>
    <scope>NUCLEOTIDE SEQUENCE [LARGE SCALE GENOMIC DNA]</scope>
    <source>
        <strain evidence="8">cv. AL8/78</strain>
    </source>
</reference>
<dbReference type="PANTHER" id="PTHR48019">
    <property type="entry name" value="SERUM RESPONSE FACTOR HOMOLOG"/>
    <property type="match status" value="1"/>
</dbReference>
<protein>
    <recommendedName>
        <fullName evidence="7">MADS-box domain-containing protein</fullName>
    </recommendedName>
</protein>
<dbReference type="InterPro" id="IPR002100">
    <property type="entry name" value="TF_MADSbox"/>
</dbReference>
<dbReference type="CDD" id="cd00266">
    <property type="entry name" value="MADS_SRF_like"/>
    <property type="match status" value="1"/>
</dbReference>